<protein>
    <submittedName>
        <fullName evidence="2">Uncharacterized protein</fullName>
    </submittedName>
</protein>
<evidence type="ECO:0000313" key="3">
    <source>
        <dbReference type="Proteomes" id="UP001341840"/>
    </source>
</evidence>
<accession>A0ABU6QWC2</accession>
<dbReference type="EMBL" id="JASCZI010002121">
    <property type="protein sequence ID" value="MED6115873.1"/>
    <property type="molecule type" value="Genomic_DNA"/>
</dbReference>
<feature type="transmembrane region" description="Helical" evidence="1">
    <location>
        <begin position="20"/>
        <end position="38"/>
    </location>
</feature>
<proteinExistence type="predicted"/>
<evidence type="ECO:0000256" key="1">
    <source>
        <dbReference type="SAM" id="Phobius"/>
    </source>
</evidence>
<evidence type="ECO:0000313" key="2">
    <source>
        <dbReference type="EMBL" id="MED6115873.1"/>
    </source>
</evidence>
<reference evidence="2 3" key="1">
    <citation type="journal article" date="2023" name="Plants (Basel)">
        <title>Bridging the Gap: Combining Genomics and Transcriptomics Approaches to Understand Stylosanthes scabra, an Orphan Legume from the Brazilian Caatinga.</title>
        <authorList>
            <person name="Ferreira-Neto J.R.C."/>
            <person name="da Silva M.D."/>
            <person name="Binneck E."/>
            <person name="de Melo N.F."/>
            <person name="da Silva R.H."/>
            <person name="de Melo A.L.T.M."/>
            <person name="Pandolfi V."/>
            <person name="Bustamante F.O."/>
            <person name="Brasileiro-Vidal A.C."/>
            <person name="Benko-Iseppon A.M."/>
        </authorList>
    </citation>
    <scope>NUCLEOTIDE SEQUENCE [LARGE SCALE GENOMIC DNA]</scope>
    <source>
        <tissue evidence="2">Leaves</tissue>
    </source>
</reference>
<keyword evidence="3" id="KW-1185">Reference proteome</keyword>
<keyword evidence="1" id="KW-1133">Transmembrane helix</keyword>
<dbReference type="Proteomes" id="UP001341840">
    <property type="component" value="Unassembled WGS sequence"/>
</dbReference>
<name>A0ABU6QWC2_9FABA</name>
<sequence length="94" mass="10680">MAITSTSELRLTHCLRLREALFILYVFIATLRYGYLVFPSISAKILSYVVFVFPRFLLFQGHSSSNKGPELPPMRMNEEAKEGLDGAIASLRMH</sequence>
<gene>
    <name evidence="2" type="ORF">PIB30_094806</name>
</gene>
<comment type="caution">
    <text evidence="2">The sequence shown here is derived from an EMBL/GenBank/DDBJ whole genome shotgun (WGS) entry which is preliminary data.</text>
</comment>
<keyword evidence="1" id="KW-0812">Transmembrane</keyword>
<organism evidence="2 3">
    <name type="scientific">Stylosanthes scabra</name>
    <dbReference type="NCBI Taxonomy" id="79078"/>
    <lineage>
        <taxon>Eukaryota</taxon>
        <taxon>Viridiplantae</taxon>
        <taxon>Streptophyta</taxon>
        <taxon>Embryophyta</taxon>
        <taxon>Tracheophyta</taxon>
        <taxon>Spermatophyta</taxon>
        <taxon>Magnoliopsida</taxon>
        <taxon>eudicotyledons</taxon>
        <taxon>Gunneridae</taxon>
        <taxon>Pentapetalae</taxon>
        <taxon>rosids</taxon>
        <taxon>fabids</taxon>
        <taxon>Fabales</taxon>
        <taxon>Fabaceae</taxon>
        <taxon>Papilionoideae</taxon>
        <taxon>50 kb inversion clade</taxon>
        <taxon>dalbergioids sensu lato</taxon>
        <taxon>Dalbergieae</taxon>
        <taxon>Pterocarpus clade</taxon>
        <taxon>Stylosanthes</taxon>
    </lineage>
</organism>
<keyword evidence="1" id="KW-0472">Membrane</keyword>